<dbReference type="EMBL" id="UFXS01000001">
    <property type="protein sequence ID" value="STD53614.1"/>
    <property type="molecule type" value="Genomic_DNA"/>
</dbReference>
<keyword evidence="2" id="KW-0732">Signal</keyword>
<feature type="region of interest" description="Disordered" evidence="1">
    <location>
        <begin position="15"/>
        <end position="146"/>
    </location>
</feature>
<dbReference type="OrthoDB" id="1454254at2"/>
<evidence type="ECO:0000256" key="1">
    <source>
        <dbReference type="SAM" id="MobiDB-lite"/>
    </source>
</evidence>
<dbReference type="Proteomes" id="UP000254737">
    <property type="component" value="Unassembled WGS sequence"/>
</dbReference>
<feature type="compositionally biased region" description="Basic and acidic residues" evidence="1">
    <location>
        <begin position="28"/>
        <end position="48"/>
    </location>
</feature>
<dbReference type="AlphaFoldDB" id="A0A376FZU6"/>
<dbReference type="RefSeq" id="WP_038336184.1">
    <property type="nucleotide sequence ID" value="NZ_JSYQ01000021.1"/>
</dbReference>
<feature type="compositionally biased region" description="Polar residues" evidence="1">
    <location>
        <begin position="16"/>
        <end position="27"/>
    </location>
</feature>
<reference evidence="3 4" key="1">
    <citation type="submission" date="2018-06" db="EMBL/GenBank/DDBJ databases">
        <authorList>
            <consortium name="Pathogen Informatics"/>
            <person name="Doyle S."/>
        </authorList>
    </citation>
    <scope>NUCLEOTIDE SEQUENCE [LARGE SCALE GENOMIC DNA]</scope>
    <source>
        <strain evidence="3 4">NCTC13456</strain>
    </source>
</reference>
<evidence type="ECO:0000256" key="2">
    <source>
        <dbReference type="SAM" id="SignalP"/>
    </source>
</evidence>
<evidence type="ECO:0000313" key="4">
    <source>
        <dbReference type="Proteomes" id="UP000254737"/>
    </source>
</evidence>
<sequence length="146" mass="17157">MKKVFLLASMMMVMTLSAQERPQQGEKSGNRKEQRERPTVDQQLKEFDQYNLSSAQKKKVKSLLESRDSDMKKEFANRDKNSTQKGERGSRPEKGTNDFDTKLEKILDKNQFNQYKQDREKRMKSEKFSMHKKRDAKGNRPSSKCA</sequence>
<feature type="compositionally biased region" description="Basic and acidic residues" evidence="1">
    <location>
        <begin position="62"/>
        <end position="108"/>
    </location>
</feature>
<feature type="signal peptide" evidence="2">
    <location>
        <begin position="1"/>
        <end position="18"/>
    </location>
</feature>
<protein>
    <recommendedName>
        <fullName evidence="5">DUF4890 domain-containing protein</fullName>
    </recommendedName>
</protein>
<feature type="chain" id="PRO_5016978531" description="DUF4890 domain-containing protein" evidence="2">
    <location>
        <begin position="19"/>
        <end position="146"/>
    </location>
</feature>
<name>A0A376FZU6_9FLAO</name>
<organism evidence="3 4">
    <name type="scientific">Empedobacter falsenii</name>
    <dbReference type="NCBI Taxonomy" id="343874"/>
    <lineage>
        <taxon>Bacteria</taxon>
        <taxon>Pseudomonadati</taxon>
        <taxon>Bacteroidota</taxon>
        <taxon>Flavobacteriia</taxon>
        <taxon>Flavobacteriales</taxon>
        <taxon>Weeksellaceae</taxon>
        <taxon>Empedobacter</taxon>
    </lineage>
</organism>
<feature type="compositionally biased region" description="Basic and acidic residues" evidence="1">
    <location>
        <begin position="116"/>
        <end position="129"/>
    </location>
</feature>
<evidence type="ECO:0008006" key="5">
    <source>
        <dbReference type="Google" id="ProtNLM"/>
    </source>
</evidence>
<proteinExistence type="predicted"/>
<gene>
    <name evidence="3" type="ORF">NCTC13456_00577</name>
</gene>
<accession>A0A376FZU6</accession>
<evidence type="ECO:0000313" key="3">
    <source>
        <dbReference type="EMBL" id="STD53614.1"/>
    </source>
</evidence>